<evidence type="ECO:0000256" key="2">
    <source>
        <dbReference type="ARBA" id="ARBA00012146"/>
    </source>
</evidence>
<sequence>MLRAVMDRPMGYQDKFGNIYPINYGYIPGLLGGDGEEQDVYIISKQVTTPLERFEGELAAIIHRTDDVEDKWVLTSAGEKVTEQTIIDCTQFIEQYFNSWIELL</sequence>
<comment type="cofactor">
    <cofactor evidence="1">
        <name>Mg(2+)</name>
        <dbReference type="ChEBI" id="CHEBI:18420"/>
    </cofactor>
</comment>
<reference evidence="6 7" key="1">
    <citation type="submission" date="2016-10" db="EMBL/GenBank/DDBJ databases">
        <authorList>
            <person name="de Groot N.N."/>
        </authorList>
    </citation>
    <scope>NUCLEOTIDE SEQUENCE [LARGE SCALE GENOMIC DNA]</scope>
    <source>
        <strain evidence="6 7">A-4</strain>
    </source>
</reference>
<dbReference type="GO" id="GO:0004427">
    <property type="term" value="F:inorganic diphosphate phosphatase activity"/>
    <property type="evidence" value="ECO:0007669"/>
    <property type="project" value="UniProtKB-EC"/>
</dbReference>
<dbReference type="EC" id="3.6.1.1" evidence="2"/>
<evidence type="ECO:0000313" key="7">
    <source>
        <dbReference type="Proteomes" id="UP000182508"/>
    </source>
</evidence>
<accession>A0A1G6CN98</accession>
<evidence type="ECO:0000256" key="3">
    <source>
        <dbReference type="ARBA" id="ARBA00022723"/>
    </source>
</evidence>
<keyword evidence="7" id="KW-1185">Reference proteome</keyword>
<dbReference type="GO" id="GO:0000287">
    <property type="term" value="F:magnesium ion binding"/>
    <property type="evidence" value="ECO:0007669"/>
    <property type="project" value="InterPro"/>
</dbReference>
<dbReference type="GO" id="GO:0006796">
    <property type="term" value="P:phosphate-containing compound metabolic process"/>
    <property type="evidence" value="ECO:0007669"/>
    <property type="project" value="InterPro"/>
</dbReference>
<organism evidence="6 7">
    <name type="scientific">Streptococcus henryi</name>
    <dbReference type="NCBI Taxonomy" id="439219"/>
    <lineage>
        <taxon>Bacteria</taxon>
        <taxon>Bacillati</taxon>
        <taxon>Bacillota</taxon>
        <taxon>Bacilli</taxon>
        <taxon>Lactobacillales</taxon>
        <taxon>Streptococcaceae</taxon>
        <taxon>Streptococcus</taxon>
    </lineage>
</organism>
<protein>
    <recommendedName>
        <fullName evidence="2">inorganic diphosphatase</fullName>
        <ecNumber evidence="2">3.6.1.1</ecNumber>
    </recommendedName>
</protein>
<name>A0A1G6CN98_9STRE</name>
<evidence type="ECO:0000256" key="1">
    <source>
        <dbReference type="ARBA" id="ARBA00001946"/>
    </source>
</evidence>
<dbReference type="eggNOG" id="COG0221">
    <property type="taxonomic scope" value="Bacteria"/>
</dbReference>
<dbReference type="EMBL" id="FMXP01000024">
    <property type="protein sequence ID" value="SDB34292.1"/>
    <property type="molecule type" value="Genomic_DNA"/>
</dbReference>
<evidence type="ECO:0000313" key="6">
    <source>
        <dbReference type="EMBL" id="SDB34292.1"/>
    </source>
</evidence>
<dbReference type="AlphaFoldDB" id="A0A1G6CN98"/>
<keyword evidence="4" id="KW-0378">Hydrolase</keyword>
<dbReference type="Proteomes" id="UP000182508">
    <property type="component" value="Unassembled WGS sequence"/>
</dbReference>
<keyword evidence="3" id="KW-0479">Metal-binding</keyword>
<dbReference type="InterPro" id="IPR008162">
    <property type="entry name" value="Pyrophosphatase"/>
</dbReference>
<proteinExistence type="predicted"/>
<dbReference type="GO" id="GO:0005737">
    <property type="term" value="C:cytoplasm"/>
    <property type="evidence" value="ECO:0007669"/>
    <property type="project" value="InterPro"/>
</dbReference>
<keyword evidence="5" id="KW-0460">Magnesium</keyword>
<evidence type="ECO:0000256" key="4">
    <source>
        <dbReference type="ARBA" id="ARBA00022801"/>
    </source>
</evidence>
<dbReference type="RefSeq" id="WP_074486349.1">
    <property type="nucleotide sequence ID" value="NZ_FMXP01000024.1"/>
</dbReference>
<evidence type="ECO:0000256" key="5">
    <source>
        <dbReference type="ARBA" id="ARBA00022842"/>
    </source>
</evidence>
<dbReference type="SUPFAM" id="SSF50324">
    <property type="entry name" value="Inorganic pyrophosphatase"/>
    <property type="match status" value="1"/>
</dbReference>
<dbReference type="Pfam" id="PF00719">
    <property type="entry name" value="Pyrophosphatase"/>
    <property type="match status" value="1"/>
</dbReference>
<dbReference type="STRING" id="439219.SAMN02910293_01690"/>
<gene>
    <name evidence="6" type="ORF">SAMN02910293_01690</name>
</gene>
<dbReference type="Gene3D" id="3.90.80.10">
    <property type="entry name" value="Inorganic pyrophosphatase"/>
    <property type="match status" value="1"/>
</dbReference>
<dbReference type="InterPro" id="IPR036649">
    <property type="entry name" value="Pyrophosphatase_sf"/>
</dbReference>